<dbReference type="STRING" id="742817.HMPREF9449_01194"/>
<dbReference type="GeneID" id="98068779"/>
<dbReference type="eggNOG" id="ENOG5033YIB">
    <property type="taxonomic scope" value="Bacteria"/>
</dbReference>
<dbReference type="PROSITE" id="PS51257">
    <property type="entry name" value="PROKAR_LIPOPROTEIN"/>
    <property type="match status" value="1"/>
</dbReference>
<sequence>MKRMLNLLGILAGLVLGTGCDHTTVGYLDVRNAGYRPDTVYFKAVLNPEDPEEARRIQFEIPWQTTPIEGVQGTLPISYQIRSIVCKQGQEEAIRQFRMIRKGVIELPWDHTVPRGDYIFNLQISNEGRSLAKDSLITIIIN</sequence>
<evidence type="ECO:0000313" key="2">
    <source>
        <dbReference type="Proteomes" id="UP000004892"/>
    </source>
</evidence>
<dbReference type="RefSeq" id="WP_009136342.1">
    <property type="nucleotide sequence ID" value="NZ_JH594596.1"/>
</dbReference>
<comment type="caution">
    <text evidence="1">The sequence shown here is derived from an EMBL/GenBank/DDBJ whole genome shotgun (WGS) entry which is preliminary data.</text>
</comment>
<protein>
    <submittedName>
        <fullName evidence="1">Uncharacterized protein</fullName>
    </submittedName>
</protein>
<dbReference type="PATRIC" id="fig|742817.3.peg.1268"/>
<name>H1DG08_9BACT</name>
<organism evidence="1 2">
    <name type="scientific">Odoribacter laneus YIT 12061</name>
    <dbReference type="NCBI Taxonomy" id="742817"/>
    <lineage>
        <taxon>Bacteria</taxon>
        <taxon>Pseudomonadati</taxon>
        <taxon>Bacteroidota</taxon>
        <taxon>Bacteroidia</taxon>
        <taxon>Bacteroidales</taxon>
        <taxon>Odoribacteraceae</taxon>
        <taxon>Odoribacter</taxon>
    </lineage>
</organism>
<keyword evidence="2" id="KW-1185">Reference proteome</keyword>
<reference evidence="1 2" key="1">
    <citation type="submission" date="2012-01" db="EMBL/GenBank/DDBJ databases">
        <title>The Genome Sequence of Odoribacter laneus YIT 12061.</title>
        <authorList>
            <consortium name="The Broad Institute Genome Sequencing Platform"/>
            <person name="Earl A."/>
            <person name="Ward D."/>
            <person name="Feldgarden M."/>
            <person name="Gevers D."/>
            <person name="Morotomi M."/>
            <person name="Young S.K."/>
            <person name="Zeng Q."/>
            <person name="Gargeya S."/>
            <person name="Fitzgerald M."/>
            <person name="Haas B."/>
            <person name="Abouelleil A."/>
            <person name="Alvarado L."/>
            <person name="Arachchi H.M."/>
            <person name="Berlin A."/>
            <person name="Chapman S.B."/>
            <person name="Gearin G."/>
            <person name="Goldberg J."/>
            <person name="Griggs A."/>
            <person name="Gujja S."/>
            <person name="Hansen M."/>
            <person name="Heiman D."/>
            <person name="Howarth C."/>
            <person name="Larimer J."/>
            <person name="Lui A."/>
            <person name="MacDonald P.J.P."/>
            <person name="McCowen C."/>
            <person name="Montmayeur A."/>
            <person name="Murphy C."/>
            <person name="Neiman D."/>
            <person name="Pearson M."/>
            <person name="Priest M."/>
            <person name="Roberts A."/>
            <person name="Saif S."/>
            <person name="Shea T."/>
            <person name="Sisk P."/>
            <person name="Stolte C."/>
            <person name="Sykes S."/>
            <person name="Wortman J."/>
            <person name="Nusbaum C."/>
            <person name="Birren B."/>
        </authorList>
    </citation>
    <scope>NUCLEOTIDE SEQUENCE [LARGE SCALE GENOMIC DNA]</scope>
    <source>
        <strain evidence="1 2">YIT 12061</strain>
    </source>
</reference>
<dbReference type="HOGENOM" id="CLU_141626_0_0_10"/>
<dbReference type="Proteomes" id="UP000004892">
    <property type="component" value="Unassembled WGS sequence"/>
</dbReference>
<gene>
    <name evidence="1" type="ORF">HMPREF9449_01194</name>
</gene>
<evidence type="ECO:0000313" key="1">
    <source>
        <dbReference type="EMBL" id="EHP48831.1"/>
    </source>
</evidence>
<dbReference type="EMBL" id="ADMC01000017">
    <property type="protein sequence ID" value="EHP48831.1"/>
    <property type="molecule type" value="Genomic_DNA"/>
</dbReference>
<accession>H1DG08</accession>
<proteinExistence type="predicted"/>
<dbReference type="AlphaFoldDB" id="H1DG08"/>